<evidence type="ECO:0000256" key="1">
    <source>
        <dbReference type="SAM" id="MobiDB-lite"/>
    </source>
</evidence>
<feature type="compositionally biased region" description="Low complexity" evidence="1">
    <location>
        <begin position="624"/>
        <end position="633"/>
    </location>
</feature>
<dbReference type="GO" id="GO:0000796">
    <property type="term" value="C:condensin complex"/>
    <property type="evidence" value="ECO:0007669"/>
    <property type="project" value="TreeGrafter"/>
</dbReference>
<dbReference type="GO" id="GO:0005634">
    <property type="term" value="C:nucleus"/>
    <property type="evidence" value="ECO:0007669"/>
    <property type="project" value="InterPro"/>
</dbReference>
<reference evidence="2" key="1">
    <citation type="submission" date="2018-04" db="EMBL/GenBank/DDBJ databases">
        <title>Transcriptome of Schizaphis graminum biotype I.</title>
        <authorList>
            <person name="Scully E.D."/>
            <person name="Geib S.M."/>
            <person name="Palmer N.A."/>
            <person name="Koch K."/>
            <person name="Bradshaw J."/>
            <person name="Heng-Moss T."/>
            <person name="Sarath G."/>
        </authorList>
    </citation>
    <scope>NUCLEOTIDE SEQUENCE</scope>
</reference>
<dbReference type="Pfam" id="PF12422">
    <property type="entry name" value="Condensin2nSMC"/>
    <property type="match status" value="1"/>
</dbReference>
<protein>
    <submittedName>
        <fullName evidence="2">Condensin-2 complex subunit G2</fullName>
    </submittedName>
</protein>
<dbReference type="InterPro" id="IPR024741">
    <property type="entry name" value="Condensin2_G2"/>
</dbReference>
<dbReference type="EMBL" id="GGMR01004383">
    <property type="protein sequence ID" value="MBY17002.1"/>
    <property type="molecule type" value="Transcribed_RNA"/>
</dbReference>
<dbReference type="Gene3D" id="1.25.10.10">
    <property type="entry name" value="Leucine-rich Repeat Variant"/>
    <property type="match status" value="1"/>
</dbReference>
<dbReference type="GO" id="GO:0000070">
    <property type="term" value="P:mitotic sister chromatid segregation"/>
    <property type="evidence" value="ECO:0007669"/>
    <property type="project" value="TreeGrafter"/>
</dbReference>
<organism evidence="2">
    <name type="scientific">Schizaphis graminum</name>
    <name type="common">Green bug aphid</name>
    <dbReference type="NCBI Taxonomy" id="13262"/>
    <lineage>
        <taxon>Eukaryota</taxon>
        <taxon>Metazoa</taxon>
        <taxon>Ecdysozoa</taxon>
        <taxon>Arthropoda</taxon>
        <taxon>Hexapoda</taxon>
        <taxon>Insecta</taxon>
        <taxon>Pterygota</taxon>
        <taxon>Neoptera</taxon>
        <taxon>Paraneoptera</taxon>
        <taxon>Hemiptera</taxon>
        <taxon>Sternorrhyncha</taxon>
        <taxon>Aphidomorpha</taxon>
        <taxon>Aphidoidea</taxon>
        <taxon>Aphididae</taxon>
        <taxon>Aphidini</taxon>
        <taxon>Schizaphis</taxon>
    </lineage>
</organism>
<accession>A0A2S2NJA2</accession>
<dbReference type="InterPro" id="IPR016024">
    <property type="entry name" value="ARM-type_fold"/>
</dbReference>
<dbReference type="PANTHER" id="PTHR16199:SF4">
    <property type="entry name" value="CONDENSIN-2 COMPLEX SUBUNIT G2"/>
    <property type="match status" value="1"/>
</dbReference>
<evidence type="ECO:0000313" key="2">
    <source>
        <dbReference type="EMBL" id="MBY17002.1"/>
    </source>
</evidence>
<dbReference type="InterPro" id="IPR011989">
    <property type="entry name" value="ARM-like"/>
</dbReference>
<dbReference type="SUPFAM" id="SSF48371">
    <property type="entry name" value="ARM repeat"/>
    <property type="match status" value="1"/>
</dbReference>
<dbReference type="AlphaFoldDB" id="A0A2S2NJA2"/>
<dbReference type="PANTHER" id="PTHR16199">
    <property type="entry name" value="CONDENSIN-2 COMPLEX SUBUNIT G2"/>
    <property type="match status" value="1"/>
</dbReference>
<proteinExistence type="predicted"/>
<name>A0A2S2NJA2_SCHGA</name>
<feature type="compositionally biased region" description="Basic and acidic residues" evidence="1">
    <location>
        <begin position="598"/>
        <end position="607"/>
    </location>
</feature>
<feature type="region of interest" description="Disordered" evidence="1">
    <location>
        <begin position="598"/>
        <end position="635"/>
    </location>
</feature>
<gene>
    <name evidence="2" type="primary">NCAPG2</name>
    <name evidence="2" type="ORF">g.26285</name>
</gene>
<sequence>MSEKSFKTIKAKLLECNKLPEPIKDILKITNNNSLKDLDENNFNQLWNLIHDYVKEITLIENITQDVESLLSYQSILNLVNYTITCADEDIITEYEQNYFYKTILVFQTFYSTNLKYKFKLDIVKMCCTFWQLVTSSSTQNGSDNVINLDSILPTNFVFTFNYIFDTIKVTTKKMDMKVLSTLLWEFCKLVSTLSSNINGLNLIVPNLKQLMKCILFLETETGKLAIADIFTCSQQLFHKFHQTVKQNLPKANKLEAEAYGEIYFIAWINSNSSIKEVIEEQMFDLISKTITLRRTGLAFNTYRNALILLQSLQNHRKHLMFSKVITKLYSPVIWRQLTSEFSVVRCNATDILARAYPLEKRGEGREVSSRFLIKQQNAFLDLLVDVCPQVRIAAIKGICSCMRYFWNSFEDDQIIECFKIFIRLIDESIFEVRRVLFYGFCQLLEEFKSHSYFRNPFLITKMKNTFNDENEKVRRAFIHLLLKIKKIDSQIDSKDKINFTKIVDLRDIASALAREDKQNGLLLVDLIFDNFIGSKVPDKHTTLKRFYTFYKINPSAFRKLIIYSEKHLNFDSACKLILSLLKTMYYALKKKEERLKNIDKENDMPPKRHKSNDDSDTANDTQNSSCSSSVSNNEEEEQNEHNNICCILDCVNCLMILHRNEFRNEEDQQQIKDVQDSSVTCLIKIFKFYKEGDVYYSAISLASLMPLSKLSAHVSITSTALSTLKQLPYDIKHAEEEIDMRKVSCLVYSLCMWKRGYEILQFVNVWFDEAFKTLNLNETQYPDSKIDRGKRVRFKINFDECKPMTGILLINSMLTNFQTQKTLTDSEVNKKNTYDLFLYLKRVKAAIENRISSDNVLSNLLSDEVLIELFLLHNRLLIIYHSQEKDIDEIIKYQTSILDWVTNNLLVSDLHHKDEATIKFAVKIIEIVNKITLNMCLMAFVNTEYLDDYITFCATVLHNYLGPWLLTSMIATLAHVSKYFNYLKYMDNLFNDTSLLTNCVCSIISVLSESKYNADRFISVIGDPKTFRNNLIMQILEIYKTNTVEFNQVFMTLIETIMNIIANQIREVDEIDLNEHLTEMPFASYQLAAMILSNAKLRKHFSSNAVVIFSSDVFKNDCVLLLSAISYVYTLSFQLSKTVTIDLEPVVKLLYKNLMEHDKSRTLLGDNCTINNTNVNRGVSILETSNFSNEVTNFKQKGRNVLIATAKQLHVTLSE</sequence>